<dbReference type="InterPro" id="IPR011701">
    <property type="entry name" value="MFS"/>
</dbReference>
<feature type="transmembrane region" description="Helical" evidence="6">
    <location>
        <begin position="338"/>
        <end position="360"/>
    </location>
</feature>
<evidence type="ECO:0000256" key="5">
    <source>
        <dbReference type="SAM" id="MobiDB-lite"/>
    </source>
</evidence>
<keyword evidence="9" id="KW-1185">Reference proteome</keyword>
<dbReference type="GO" id="GO:0016020">
    <property type="term" value="C:membrane"/>
    <property type="evidence" value="ECO:0007669"/>
    <property type="project" value="UniProtKB-SubCell"/>
</dbReference>
<accession>A0A179FLR3</accession>
<sequence length="573" mass="60995">MSAIQTIELISLNESFGPSVPIQPNDAHHPPRTTDAINPTTSNDAQTLAETPDQARVFRAIEPVITSPVSQTARFAIISLLVTANLVQFVSNFITLSGGLTLSKLLGRNVESGQANWMAASYSLTQGAFVLVSGRLGTIYGHQRLALIGLFLFATFSLANGFCKSFEAFIAIRALSGVGGGIFMPNAVTVLALMVPPGRARNVLLGLFAASPPAGGVIGALFAGLCANTGEFWAWTVLFGCIAAVSAICLLLLFIIMPNERPIDKDGKIDFVGAFLGLSSLILYNIAWNQAPSVGWATPYEIAILILSVSLFASFLLWERFVASDPIMPLAIFKAPTFLAIIVVVLFSYMAFGIALWYAISWQQVLRHMSVFQIGVNFIPFGIGALAAVGLAAYLLPRVAARWVMAIGVGVVLAASLLLATMPISQSYWPQTFPAMILCGFCPDFVYLAAQVIASNSVGRKYQGVASSLVGTLNLYGVSLGLGFAGTIETEVTKSSRGLGHSGKGEEVAAGFRAALYFSAALAAVGLILNFAFVRLPKAEREGWNEEPEQVDEVVVTDSQVLRRVGRVSSGRP</sequence>
<feature type="transmembrane region" description="Helical" evidence="6">
    <location>
        <begin position="269"/>
        <end position="288"/>
    </location>
</feature>
<dbReference type="RefSeq" id="XP_018143662.1">
    <property type="nucleotide sequence ID" value="XM_018286873.1"/>
</dbReference>
<dbReference type="KEGG" id="pchm:VFPPC_08111"/>
<dbReference type="Proteomes" id="UP000078397">
    <property type="component" value="Unassembled WGS sequence"/>
</dbReference>
<keyword evidence="2 6" id="KW-0812">Transmembrane</keyword>
<feature type="transmembrane region" description="Helical" evidence="6">
    <location>
        <begin position="145"/>
        <end position="162"/>
    </location>
</feature>
<dbReference type="AlphaFoldDB" id="A0A179FLR3"/>
<evidence type="ECO:0000313" key="9">
    <source>
        <dbReference type="Proteomes" id="UP000078397"/>
    </source>
</evidence>
<evidence type="ECO:0000256" key="1">
    <source>
        <dbReference type="ARBA" id="ARBA00004141"/>
    </source>
</evidence>
<evidence type="ECO:0000256" key="2">
    <source>
        <dbReference type="ARBA" id="ARBA00022692"/>
    </source>
</evidence>
<feature type="transmembrane region" description="Helical" evidence="6">
    <location>
        <begin position="403"/>
        <end position="421"/>
    </location>
</feature>
<feature type="transmembrane region" description="Helical" evidence="6">
    <location>
        <begin position="202"/>
        <end position="226"/>
    </location>
</feature>
<proteinExistence type="predicted"/>
<evidence type="ECO:0000256" key="3">
    <source>
        <dbReference type="ARBA" id="ARBA00022989"/>
    </source>
</evidence>
<dbReference type="PROSITE" id="PS50850">
    <property type="entry name" value="MFS"/>
    <property type="match status" value="1"/>
</dbReference>
<organism evidence="8 9">
    <name type="scientific">Pochonia chlamydosporia 170</name>
    <dbReference type="NCBI Taxonomy" id="1380566"/>
    <lineage>
        <taxon>Eukaryota</taxon>
        <taxon>Fungi</taxon>
        <taxon>Dikarya</taxon>
        <taxon>Ascomycota</taxon>
        <taxon>Pezizomycotina</taxon>
        <taxon>Sordariomycetes</taxon>
        <taxon>Hypocreomycetidae</taxon>
        <taxon>Hypocreales</taxon>
        <taxon>Clavicipitaceae</taxon>
        <taxon>Pochonia</taxon>
    </lineage>
</organism>
<evidence type="ECO:0000313" key="8">
    <source>
        <dbReference type="EMBL" id="OAQ66575.1"/>
    </source>
</evidence>
<feature type="transmembrane region" description="Helical" evidence="6">
    <location>
        <begin position="75"/>
        <end position="95"/>
    </location>
</feature>
<dbReference type="PANTHER" id="PTHR42718">
    <property type="entry name" value="MAJOR FACILITATOR SUPERFAMILY MULTIDRUG TRANSPORTER MFSC"/>
    <property type="match status" value="1"/>
</dbReference>
<dbReference type="Gene3D" id="1.20.1250.20">
    <property type="entry name" value="MFS general substrate transporter like domains"/>
    <property type="match status" value="2"/>
</dbReference>
<feature type="transmembrane region" description="Helical" evidence="6">
    <location>
        <begin position="372"/>
        <end position="396"/>
    </location>
</feature>
<feature type="domain" description="Major facilitator superfamily (MFS) profile" evidence="7">
    <location>
        <begin position="77"/>
        <end position="538"/>
    </location>
</feature>
<reference evidence="8 9" key="1">
    <citation type="journal article" date="2016" name="PLoS Pathog.">
        <title>Biosynthesis of antibiotic leucinostatins in bio-control fungus Purpureocillium lilacinum and their inhibition on phytophthora revealed by genome mining.</title>
        <authorList>
            <person name="Wang G."/>
            <person name="Liu Z."/>
            <person name="Lin R."/>
            <person name="Li E."/>
            <person name="Mao Z."/>
            <person name="Ling J."/>
            <person name="Yang Y."/>
            <person name="Yin W.B."/>
            <person name="Xie B."/>
        </authorList>
    </citation>
    <scope>NUCLEOTIDE SEQUENCE [LARGE SCALE GENOMIC DNA]</scope>
    <source>
        <strain evidence="8">170</strain>
    </source>
</reference>
<feature type="transmembrane region" description="Helical" evidence="6">
    <location>
        <begin position="465"/>
        <end position="488"/>
    </location>
</feature>
<feature type="transmembrane region" description="Helical" evidence="6">
    <location>
        <begin position="168"/>
        <end position="195"/>
    </location>
</feature>
<dbReference type="PANTHER" id="PTHR42718:SF41">
    <property type="entry name" value="MFS TRANSPORTER OF UNKOWN SPECIFICITY (AFU_ORTHOLOGUE AFUA_5G09940)-RELATED"/>
    <property type="match status" value="1"/>
</dbReference>
<feature type="region of interest" description="Disordered" evidence="5">
    <location>
        <begin position="20"/>
        <end position="43"/>
    </location>
</feature>
<dbReference type="SUPFAM" id="SSF103473">
    <property type="entry name" value="MFS general substrate transporter"/>
    <property type="match status" value="2"/>
</dbReference>
<dbReference type="InterPro" id="IPR036259">
    <property type="entry name" value="MFS_trans_sf"/>
</dbReference>
<feature type="transmembrane region" description="Helical" evidence="6">
    <location>
        <begin position="433"/>
        <end position="453"/>
    </location>
</feature>
<dbReference type="EMBL" id="LSBJ02000004">
    <property type="protein sequence ID" value="OAQ66575.1"/>
    <property type="molecule type" value="Genomic_DNA"/>
</dbReference>
<dbReference type="Pfam" id="PF07690">
    <property type="entry name" value="MFS_1"/>
    <property type="match status" value="1"/>
</dbReference>
<evidence type="ECO:0000256" key="6">
    <source>
        <dbReference type="SAM" id="Phobius"/>
    </source>
</evidence>
<gene>
    <name evidence="8" type="ORF">VFPPC_08111</name>
</gene>
<protein>
    <submittedName>
        <fullName evidence="8">Efflux pump antibiotic resistance protein</fullName>
    </submittedName>
</protein>
<dbReference type="GeneID" id="28850867"/>
<keyword evidence="4 6" id="KW-0472">Membrane</keyword>
<evidence type="ECO:0000259" key="7">
    <source>
        <dbReference type="PROSITE" id="PS50850"/>
    </source>
</evidence>
<comment type="subcellular location">
    <subcellularLocation>
        <location evidence="1">Membrane</location>
        <topology evidence="1">Multi-pass membrane protein</topology>
    </subcellularLocation>
</comment>
<feature type="transmembrane region" description="Helical" evidence="6">
    <location>
        <begin position="508"/>
        <end position="533"/>
    </location>
</feature>
<feature type="transmembrane region" description="Helical" evidence="6">
    <location>
        <begin position="115"/>
        <end position="133"/>
    </location>
</feature>
<dbReference type="OrthoDB" id="440755at2759"/>
<keyword evidence="3 6" id="KW-1133">Transmembrane helix</keyword>
<feature type="transmembrane region" description="Helical" evidence="6">
    <location>
        <begin position="300"/>
        <end position="318"/>
    </location>
</feature>
<comment type="caution">
    <text evidence="8">The sequence shown here is derived from an EMBL/GenBank/DDBJ whole genome shotgun (WGS) entry which is preliminary data.</text>
</comment>
<evidence type="ECO:0000256" key="4">
    <source>
        <dbReference type="ARBA" id="ARBA00023136"/>
    </source>
</evidence>
<dbReference type="GO" id="GO:0022857">
    <property type="term" value="F:transmembrane transporter activity"/>
    <property type="evidence" value="ECO:0007669"/>
    <property type="project" value="InterPro"/>
</dbReference>
<dbReference type="InterPro" id="IPR020846">
    <property type="entry name" value="MFS_dom"/>
</dbReference>
<name>A0A179FLR3_METCM</name>
<feature type="transmembrane region" description="Helical" evidence="6">
    <location>
        <begin position="232"/>
        <end position="257"/>
    </location>
</feature>